<sequence length="59" mass="7068">MWLFSFSLRFRDIPPQNGQDVYFSRDLYEKYSLAPTLSELMSLSKRNHTLWLRINRTAG</sequence>
<dbReference type="Proteomes" id="UP000472273">
    <property type="component" value="Unplaced"/>
</dbReference>
<evidence type="ECO:0000313" key="2">
    <source>
        <dbReference type="Proteomes" id="UP000472273"/>
    </source>
</evidence>
<protein>
    <submittedName>
        <fullName evidence="1">Uncharacterized protein</fullName>
    </submittedName>
</protein>
<dbReference type="Ensembl" id="ENSPTXT00000023923.1">
    <property type="protein sequence ID" value="ENSPTXP00000023203.1"/>
    <property type="gene ID" value="ENSPTXG00000016101.1"/>
</dbReference>
<evidence type="ECO:0000313" key="1">
    <source>
        <dbReference type="Ensembl" id="ENSPTXP00000023204.1"/>
    </source>
</evidence>
<accession>A0A670ZKD1</accession>
<dbReference type="GeneTree" id="ENSGT01010000223714"/>
<keyword evidence="2" id="KW-1185">Reference proteome</keyword>
<reference evidence="1" key="1">
    <citation type="submission" date="2025-05" db="UniProtKB">
        <authorList>
            <consortium name="Ensembl"/>
        </authorList>
    </citation>
    <scope>IDENTIFICATION</scope>
</reference>
<dbReference type="OMA" id="TACCWVC"/>
<name>A0A670ZKD1_PSETE</name>
<proteinExistence type="predicted"/>
<organism evidence="1 2">
    <name type="scientific">Pseudonaja textilis</name>
    <name type="common">Eastern brown snake</name>
    <dbReference type="NCBI Taxonomy" id="8673"/>
    <lineage>
        <taxon>Eukaryota</taxon>
        <taxon>Metazoa</taxon>
        <taxon>Chordata</taxon>
        <taxon>Craniata</taxon>
        <taxon>Vertebrata</taxon>
        <taxon>Euteleostomi</taxon>
        <taxon>Lepidosauria</taxon>
        <taxon>Squamata</taxon>
        <taxon>Bifurcata</taxon>
        <taxon>Unidentata</taxon>
        <taxon>Episquamata</taxon>
        <taxon>Toxicofera</taxon>
        <taxon>Serpentes</taxon>
        <taxon>Colubroidea</taxon>
        <taxon>Elapidae</taxon>
        <taxon>Hydrophiinae</taxon>
        <taxon>Pseudonaja</taxon>
    </lineage>
</organism>
<dbReference type="AlphaFoldDB" id="A0A670ZKD1"/>
<dbReference type="Ensembl" id="ENSPTXT00000023924.1">
    <property type="protein sequence ID" value="ENSPTXP00000023204.1"/>
    <property type="gene ID" value="ENSPTXG00000016102.1"/>
</dbReference>